<dbReference type="EMBL" id="JACDQQ010000753">
    <property type="protein sequence ID" value="MBA0084893.1"/>
    <property type="molecule type" value="Genomic_DNA"/>
</dbReference>
<dbReference type="AlphaFoldDB" id="A0A7V8NP11"/>
<protein>
    <submittedName>
        <fullName evidence="1">Uncharacterized protein</fullName>
    </submittedName>
</protein>
<proteinExistence type="predicted"/>
<gene>
    <name evidence="1" type="ORF">HRJ53_07850</name>
</gene>
<evidence type="ECO:0000313" key="2">
    <source>
        <dbReference type="Proteomes" id="UP000567293"/>
    </source>
</evidence>
<accession>A0A7V8NP11</accession>
<comment type="caution">
    <text evidence="1">The sequence shown here is derived from an EMBL/GenBank/DDBJ whole genome shotgun (WGS) entry which is preliminary data.</text>
</comment>
<keyword evidence="2" id="KW-1185">Reference proteome</keyword>
<dbReference type="Proteomes" id="UP000567293">
    <property type="component" value="Unassembled WGS sequence"/>
</dbReference>
<evidence type="ECO:0000313" key="1">
    <source>
        <dbReference type="EMBL" id="MBA0084893.1"/>
    </source>
</evidence>
<sequence>MVFLLGLVFLSLLWDSGCQTMQFGADMIELVVYPRALFPVHQFQFCAGSQEPSVGPTDNRRHDLQIAHQFLHRTGGRWRCNLPLGFEKQLWLFQNP</sequence>
<reference evidence="1" key="1">
    <citation type="submission" date="2020-06" db="EMBL/GenBank/DDBJ databases">
        <title>Legume-microbial interactions unlock mineral nutrients during tropical forest succession.</title>
        <authorList>
            <person name="Epihov D.Z."/>
        </authorList>
    </citation>
    <scope>NUCLEOTIDE SEQUENCE [LARGE SCALE GENOMIC DNA]</scope>
    <source>
        <strain evidence="1">Pan2503</strain>
    </source>
</reference>
<organism evidence="1 2">
    <name type="scientific">Candidatus Acidiferrum panamense</name>
    <dbReference type="NCBI Taxonomy" id="2741543"/>
    <lineage>
        <taxon>Bacteria</taxon>
        <taxon>Pseudomonadati</taxon>
        <taxon>Acidobacteriota</taxon>
        <taxon>Terriglobia</taxon>
        <taxon>Candidatus Acidiferrales</taxon>
        <taxon>Candidatus Acidiferrum</taxon>
    </lineage>
</organism>
<name>A0A7V8NP11_9BACT</name>